<evidence type="ECO:0000256" key="1">
    <source>
        <dbReference type="ARBA" id="ARBA00011975"/>
    </source>
</evidence>
<organism evidence="8 9">
    <name type="scientific">Mycolicibacterium fortuitum</name>
    <name type="common">Mycobacterium fortuitum</name>
    <dbReference type="NCBI Taxonomy" id="1766"/>
    <lineage>
        <taxon>Bacteria</taxon>
        <taxon>Bacillati</taxon>
        <taxon>Actinomycetota</taxon>
        <taxon>Actinomycetes</taxon>
        <taxon>Mycobacteriales</taxon>
        <taxon>Mycobacteriaceae</taxon>
        <taxon>Mycolicibacterium</taxon>
    </lineage>
</organism>
<dbReference type="EMBL" id="MBER01000033">
    <property type="protein sequence ID" value="OMC48954.1"/>
    <property type="molecule type" value="Genomic_DNA"/>
</dbReference>
<dbReference type="EC" id="2.1.1.37" evidence="1"/>
<evidence type="ECO:0000256" key="3">
    <source>
        <dbReference type="ARBA" id="ARBA00022679"/>
    </source>
</evidence>
<comment type="similarity">
    <text evidence="6">Belongs to the class I-like SAM-binding methyltransferase superfamily. C5-methyltransferase family.</text>
</comment>
<evidence type="ECO:0000256" key="4">
    <source>
        <dbReference type="ARBA" id="ARBA00022691"/>
    </source>
</evidence>
<keyword evidence="3 6" id="KW-0808">Transferase</keyword>
<dbReference type="InterPro" id="IPR001525">
    <property type="entry name" value="C5_MeTfrase"/>
</dbReference>
<dbReference type="RefSeq" id="WP_076203926.1">
    <property type="nucleotide sequence ID" value="NZ_MBER01000033.1"/>
</dbReference>
<dbReference type="Proteomes" id="UP000187001">
    <property type="component" value="Unassembled WGS sequence"/>
</dbReference>
<evidence type="ECO:0000256" key="5">
    <source>
        <dbReference type="ARBA" id="ARBA00022747"/>
    </source>
</evidence>
<feature type="active site" evidence="6">
    <location>
        <position position="74"/>
    </location>
</feature>
<keyword evidence="4 6" id="KW-0949">S-adenosyl-L-methionine</keyword>
<name>A0ABD6QQU3_MYCFO</name>
<evidence type="ECO:0000256" key="2">
    <source>
        <dbReference type="ARBA" id="ARBA00022603"/>
    </source>
</evidence>
<keyword evidence="2 6" id="KW-0489">Methyltransferase</keyword>
<dbReference type="SUPFAM" id="SSF53335">
    <property type="entry name" value="S-adenosyl-L-methionine-dependent methyltransferases"/>
    <property type="match status" value="1"/>
</dbReference>
<dbReference type="Gene3D" id="3.90.120.10">
    <property type="entry name" value="DNA Methylase, subunit A, domain 2"/>
    <property type="match status" value="1"/>
</dbReference>
<dbReference type="GO" id="GO:0009307">
    <property type="term" value="P:DNA restriction-modification system"/>
    <property type="evidence" value="ECO:0007669"/>
    <property type="project" value="UniProtKB-KW"/>
</dbReference>
<comment type="caution">
    <text evidence="8">The sequence shown here is derived from an EMBL/GenBank/DDBJ whole genome shotgun (WGS) entry which is preliminary data.</text>
</comment>
<dbReference type="PANTHER" id="PTHR10629">
    <property type="entry name" value="CYTOSINE-SPECIFIC METHYLTRANSFERASE"/>
    <property type="match status" value="1"/>
</dbReference>
<accession>A0ABD6QQU3</accession>
<evidence type="ECO:0000313" key="8">
    <source>
        <dbReference type="EMBL" id="OMC48954.1"/>
    </source>
</evidence>
<feature type="region of interest" description="Disordered" evidence="7">
    <location>
        <begin position="315"/>
        <end position="342"/>
    </location>
</feature>
<dbReference type="Pfam" id="PF00145">
    <property type="entry name" value="DNA_methylase"/>
    <property type="match status" value="2"/>
</dbReference>
<dbReference type="Gene3D" id="3.40.50.150">
    <property type="entry name" value="Vaccinia Virus protein VP39"/>
    <property type="match status" value="1"/>
</dbReference>
<dbReference type="InterPro" id="IPR029063">
    <property type="entry name" value="SAM-dependent_MTases_sf"/>
</dbReference>
<dbReference type="GO" id="GO:0003886">
    <property type="term" value="F:DNA (cytosine-5-)-methyltransferase activity"/>
    <property type="evidence" value="ECO:0007669"/>
    <property type="project" value="UniProtKB-EC"/>
</dbReference>
<evidence type="ECO:0000313" key="9">
    <source>
        <dbReference type="Proteomes" id="UP000187001"/>
    </source>
</evidence>
<evidence type="ECO:0000256" key="6">
    <source>
        <dbReference type="PROSITE-ProRule" id="PRU01016"/>
    </source>
</evidence>
<gene>
    <name evidence="8" type="ORF">A5742_21370</name>
</gene>
<sequence length="513" mass="56620">MLTLTDLFCGAGGSSTGAIAVPGVSVRIASNHWDLAVETHNTNHPDADHLCADLSNTDPRRFPRTDVLWASPECTNHSVAKGRKRAGAQPDLFGEVLPDAAAERSRATMWDVPRFAEAHRYRAVIVENVVDAWHWEPFRAWLMAMDCLGYDHQTVFLNSMHAQGFGQGAPQSRDRMYVVFWRKGNPRPDLDRVTRPPAVCPMCGPVRAMQVWKRADRAPWGRYRAQYVYRCPSVKCRNQILEPHFRPAADIIDWSHLGQRIGDRQKPLAAKTLARIQAGIERYWSPLLVPVEGREGKQAAPVDQPTRTMTTRNETGLLVPTGGTWRNDATSTDDPMPTRTTRENDGIALAPFIAELRGGGSKHRPVSEPLATLTASGTHHGLVTTYYGKGSTQPTGEALPTVTTIEKHALLMRNNTARGNPAQLVNPVSEYARTITTAGHQSLLTADRPTIDVDDVLFRMLEPREIARAMDFPTDYTILGNRREQVRMAGNAVTPPAARDLVGVVAESLGVAS</sequence>
<protein>
    <recommendedName>
        <fullName evidence="1">DNA (cytosine-5-)-methyltransferase</fullName>
        <ecNumber evidence="1">2.1.1.37</ecNumber>
    </recommendedName>
</protein>
<reference evidence="8 9" key="1">
    <citation type="submission" date="2016-07" db="EMBL/GenBank/DDBJ databases">
        <authorList>
            <person name="Sutton G."/>
            <person name="Brinkac L."/>
            <person name="Sanka R."/>
            <person name="Adams M."/>
            <person name="Lau E."/>
            <person name="Kumar A."/>
            <person name="Macaden R."/>
        </authorList>
    </citation>
    <scope>NUCLEOTIDE SEQUENCE [LARGE SCALE GENOMIC DNA]</scope>
    <source>
        <strain evidence="8 9">GA-0871</strain>
    </source>
</reference>
<keyword evidence="5" id="KW-0680">Restriction system</keyword>
<proteinExistence type="inferred from homology"/>
<dbReference type="PROSITE" id="PS51679">
    <property type="entry name" value="SAM_MT_C5"/>
    <property type="match status" value="1"/>
</dbReference>
<dbReference type="AlphaFoldDB" id="A0ABD6QQU3"/>
<dbReference type="InterPro" id="IPR050390">
    <property type="entry name" value="C5-Methyltransferase"/>
</dbReference>
<evidence type="ECO:0000256" key="7">
    <source>
        <dbReference type="SAM" id="MobiDB-lite"/>
    </source>
</evidence>
<dbReference type="PANTHER" id="PTHR10629:SF52">
    <property type="entry name" value="DNA (CYTOSINE-5)-METHYLTRANSFERASE 1"/>
    <property type="match status" value="1"/>
</dbReference>
<dbReference type="GO" id="GO:0032259">
    <property type="term" value="P:methylation"/>
    <property type="evidence" value="ECO:0007669"/>
    <property type="project" value="UniProtKB-KW"/>
</dbReference>